<protein>
    <submittedName>
        <fullName evidence="2">Uncharacterized protein</fullName>
    </submittedName>
</protein>
<feature type="coiled-coil region" evidence="1">
    <location>
        <begin position="168"/>
        <end position="223"/>
    </location>
</feature>
<dbReference type="Proteomes" id="UP000600946">
    <property type="component" value="Unassembled WGS sequence"/>
</dbReference>
<dbReference type="GeneID" id="96289671"/>
<dbReference type="EMBL" id="BMUU01000002">
    <property type="protein sequence ID" value="GGY23771.1"/>
    <property type="molecule type" value="Genomic_DNA"/>
</dbReference>
<sequence>MSGSTTGARLAPLKPDLGPEKRAFAEDLRRLFLTLDVSVRRYAVRRHLDPSTVTRYLSGERVPPWDFVAGVVGDAAEELAHPLTAEAEAALRELHRAALKASRRNTEVQQLQDRLADADEEIRRIKTRQRALEDSLRDRHRRLSDIQRRCLHAEEVVEKQRLIHSAELERWKGEYERLDTERDDLCEQVLFLEEALTVARAELIAAEEECCRLENELENVQEDLARVAAPSLMEALEATDRTATVAELVDLVGGLETRTQHAIASELVTSVSRTRAITEVCALLSGLYGAGLHHHAEAALPALVMMRPVDDVAGLVASMVETRLHDPLVTVLQASVRLHTPQDIALLAGMLRSAGLCGQAASLLGAAAVTREIPEVVAAVGCLAEPGGEPLVEAGLAAAARYRPVRDVVQLLDLLRHAGHGHLAPAMARALATRRRAPDIAEFIGTALRSGWEALVRAALDHSEQRELAHVVELVHALLRTGHPDIADGVLLRAVGGRPPAEVAALIADLHASASTHLCARALGAALRGLCATGVRELITELHRAGADVDAMLKSTTRVCTPGDAATVFATLEACGLGDIAETVFQCVIATRATSHAGLFLQGLRVYGAPALTIAALQRRARDSSVLALAQLVRALDAPSLGPQLGVALETCATARSSTDLTILLKHLREEASASPRTHHVIGLLLQEVVLHRGVAEQVDLHLALDAAGLPEQALRIQGLAARSERAADFTRLLRERGREHEQRPLSRSFWRTKRP</sequence>
<feature type="coiled-coil region" evidence="1">
    <location>
        <begin position="101"/>
        <end position="135"/>
    </location>
</feature>
<keyword evidence="3" id="KW-1185">Reference proteome</keyword>
<comment type="caution">
    <text evidence="2">The sequence shown here is derived from an EMBL/GenBank/DDBJ whole genome shotgun (WGS) entry which is preliminary data.</text>
</comment>
<keyword evidence="1" id="KW-0175">Coiled coil</keyword>
<gene>
    <name evidence="2" type="ORF">GCM10010326_16720</name>
</gene>
<reference evidence="3" key="1">
    <citation type="journal article" date="2019" name="Int. J. Syst. Evol. Microbiol.">
        <title>The Global Catalogue of Microorganisms (GCM) 10K type strain sequencing project: providing services to taxonomists for standard genome sequencing and annotation.</title>
        <authorList>
            <consortium name="The Broad Institute Genomics Platform"/>
            <consortium name="The Broad Institute Genome Sequencing Center for Infectious Disease"/>
            <person name="Wu L."/>
            <person name="Ma J."/>
        </authorList>
    </citation>
    <scope>NUCLEOTIDE SEQUENCE [LARGE SCALE GENOMIC DNA]</scope>
    <source>
        <strain evidence="3">JCM 4594</strain>
    </source>
</reference>
<evidence type="ECO:0000256" key="1">
    <source>
        <dbReference type="SAM" id="Coils"/>
    </source>
</evidence>
<accession>A0ABQ2ZTG6</accession>
<name>A0ABQ2ZTG6_9ACTN</name>
<organism evidence="2 3">
    <name type="scientific">Streptomyces xanthochromogenes</name>
    <dbReference type="NCBI Taxonomy" id="67384"/>
    <lineage>
        <taxon>Bacteria</taxon>
        <taxon>Bacillati</taxon>
        <taxon>Actinomycetota</taxon>
        <taxon>Actinomycetes</taxon>
        <taxon>Kitasatosporales</taxon>
        <taxon>Streptomycetaceae</taxon>
        <taxon>Streptomyces</taxon>
    </lineage>
</organism>
<proteinExistence type="predicted"/>
<dbReference type="RefSeq" id="WP_161244638.1">
    <property type="nucleotide sequence ID" value="NZ_BMUU01000002.1"/>
</dbReference>
<evidence type="ECO:0000313" key="3">
    <source>
        <dbReference type="Proteomes" id="UP000600946"/>
    </source>
</evidence>
<evidence type="ECO:0000313" key="2">
    <source>
        <dbReference type="EMBL" id="GGY23771.1"/>
    </source>
</evidence>